<evidence type="ECO:0000313" key="3">
    <source>
        <dbReference type="Proteomes" id="UP000826195"/>
    </source>
</evidence>
<dbReference type="Proteomes" id="UP000826195">
    <property type="component" value="Unassembled WGS sequence"/>
</dbReference>
<organism evidence="2 3">
    <name type="scientific">Cotesia glomerata</name>
    <name type="common">Lepidopteran parasitic wasp</name>
    <name type="synonym">Apanteles glomeratus</name>
    <dbReference type="NCBI Taxonomy" id="32391"/>
    <lineage>
        <taxon>Eukaryota</taxon>
        <taxon>Metazoa</taxon>
        <taxon>Ecdysozoa</taxon>
        <taxon>Arthropoda</taxon>
        <taxon>Hexapoda</taxon>
        <taxon>Insecta</taxon>
        <taxon>Pterygota</taxon>
        <taxon>Neoptera</taxon>
        <taxon>Endopterygota</taxon>
        <taxon>Hymenoptera</taxon>
        <taxon>Apocrita</taxon>
        <taxon>Ichneumonoidea</taxon>
        <taxon>Braconidae</taxon>
        <taxon>Microgastrinae</taxon>
        <taxon>Cotesia</taxon>
    </lineage>
</organism>
<proteinExistence type="predicted"/>
<dbReference type="EMBL" id="JAHXZJ010002609">
    <property type="protein sequence ID" value="KAH0539628.1"/>
    <property type="molecule type" value="Genomic_DNA"/>
</dbReference>
<name>A0AAV7I1F7_COTGL</name>
<accession>A0AAV7I1F7</accession>
<reference evidence="2 3" key="1">
    <citation type="journal article" date="2021" name="J. Hered.">
        <title>A chromosome-level genome assembly of the parasitoid wasp, Cotesia glomerata (Hymenoptera: Braconidae).</title>
        <authorList>
            <person name="Pinto B.J."/>
            <person name="Weis J.J."/>
            <person name="Gamble T."/>
            <person name="Ode P.J."/>
            <person name="Paul R."/>
            <person name="Zaspel J.M."/>
        </authorList>
    </citation>
    <scope>NUCLEOTIDE SEQUENCE [LARGE SCALE GENOMIC DNA]</scope>
    <source>
        <strain evidence="2">CgM1</strain>
    </source>
</reference>
<keyword evidence="3" id="KW-1185">Reference proteome</keyword>
<feature type="region of interest" description="Disordered" evidence="1">
    <location>
        <begin position="116"/>
        <end position="138"/>
    </location>
</feature>
<evidence type="ECO:0000256" key="1">
    <source>
        <dbReference type="SAM" id="MobiDB-lite"/>
    </source>
</evidence>
<protein>
    <submittedName>
        <fullName evidence="2">Uncharacterized protein</fullName>
    </submittedName>
</protein>
<dbReference type="AlphaFoldDB" id="A0AAV7I1F7"/>
<comment type="caution">
    <text evidence="2">The sequence shown here is derived from an EMBL/GenBank/DDBJ whole genome shotgun (WGS) entry which is preliminary data.</text>
</comment>
<sequence length="138" mass="15825">MRSNKDGDSDRNNDYGNDFGLVTWPRSNGVRWLWRASSRENCPVRRRENMALERIGRNKRGRYNKRAMASCSVASLTSESGCTFRVHEYDNGLMAASRCLITGHQRLTPIEALIPIQSNSQERNQVPGRGRGRENNRR</sequence>
<gene>
    <name evidence="2" type="ORF">KQX54_006400</name>
</gene>
<evidence type="ECO:0000313" key="2">
    <source>
        <dbReference type="EMBL" id="KAH0539628.1"/>
    </source>
</evidence>